<sequence>WCFPYSKTDRQLSQVPSFKRSLIIASVCVIYLLFVFSQVGYSQLHRSRRIDEKYRHTRGLYNLEINDGQPHSLDLQNDSSFIVPTRYNVVYITLKTKRRKPAHIRGTIRPKVRRKVRKNKSSNLSFTQDKRRTLEGDALQIKRNFAPITSRKEAMDVDYKSLDISHKIYKHEEADSQISSIRIYSQRPPPWFSAQDVKTMRFLADAKVLRMKEVSHGYALSLLIFEGETNVQQANQQHAKTSTVCGGQCGVIHSPVDTTEVFAFHLDRVLGLNRTLPAVSRKFRFLYGRSSSTWTKFSFLTLVKNIRFSLEGIWQHTMSNPASSMKMYS</sequence>
<comment type="subcellular location">
    <subcellularLocation>
        <location evidence="1">Endomembrane system</location>
    </subcellularLocation>
    <subcellularLocation>
        <location evidence="2">Golgi apparatus</location>
    </subcellularLocation>
</comment>
<organism evidence="7 8">
    <name type="scientific">Maylandia zebra</name>
    <name type="common">zebra mbuna</name>
    <dbReference type="NCBI Taxonomy" id="106582"/>
    <lineage>
        <taxon>Eukaryota</taxon>
        <taxon>Metazoa</taxon>
        <taxon>Chordata</taxon>
        <taxon>Craniata</taxon>
        <taxon>Vertebrata</taxon>
        <taxon>Euteleostomi</taxon>
        <taxon>Actinopterygii</taxon>
        <taxon>Neopterygii</taxon>
        <taxon>Teleostei</taxon>
        <taxon>Neoteleostei</taxon>
        <taxon>Acanthomorphata</taxon>
        <taxon>Ovalentaria</taxon>
        <taxon>Cichlomorphae</taxon>
        <taxon>Cichliformes</taxon>
        <taxon>Cichlidae</taxon>
        <taxon>African cichlids</taxon>
        <taxon>Pseudocrenilabrinae</taxon>
        <taxon>Haplochromini</taxon>
        <taxon>Maylandia</taxon>
        <taxon>Maylandia zebra complex</taxon>
    </lineage>
</organism>
<evidence type="ECO:0000256" key="3">
    <source>
        <dbReference type="ARBA" id="ARBA00007691"/>
    </source>
</evidence>
<feature type="transmembrane region" description="Helical" evidence="6">
    <location>
        <begin position="21"/>
        <end position="41"/>
    </location>
</feature>
<keyword evidence="4" id="KW-0333">Golgi apparatus</keyword>
<keyword evidence="5 6" id="KW-0472">Membrane</keyword>
<dbReference type="STRING" id="106582.ENSMZEP00005033705"/>
<evidence type="ECO:0000256" key="2">
    <source>
        <dbReference type="ARBA" id="ARBA00004555"/>
    </source>
</evidence>
<dbReference type="InterPro" id="IPR029207">
    <property type="entry name" value="FAM198"/>
</dbReference>
<evidence type="ECO:0000313" key="8">
    <source>
        <dbReference type="Proteomes" id="UP000265160"/>
    </source>
</evidence>
<dbReference type="Pfam" id="PF15051">
    <property type="entry name" value="FAM198"/>
    <property type="match status" value="1"/>
</dbReference>
<dbReference type="PANTHER" id="PTHR15905">
    <property type="entry name" value="GOLGI-ASSOCIATED KINASE 1B-RELATED"/>
    <property type="match status" value="1"/>
</dbReference>
<protein>
    <submittedName>
        <fullName evidence="7">Golgi associated kinase 1B</fullName>
    </submittedName>
</protein>
<comment type="similarity">
    <text evidence="3">Belongs to the GASK family.</text>
</comment>
<evidence type="ECO:0000256" key="1">
    <source>
        <dbReference type="ARBA" id="ARBA00004308"/>
    </source>
</evidence>
<dbReference type="AlphaFoldDB" id="A0A3P9DG72"/>
<reference evidence="7" key="3">
    <citation type="submission" date="2025-09" db="UniProtKB">
        <authorList>
            <consortium name="Ensembl"/>
        </authorList>
    </citation>
    <scope>IDENTIFICATION</scope>
</reference>
<evidence type="ECO:0000256" key="5">
    <source>
        <dbReference type="ARBA" id="ARBA00023136"/>
    </source>
</evidence>
<proteinExistence type="inferred from homology"/>
<dbReference type="Proteomes" id="UP000265160">
    <property type="component" value="LG11"/>
</dbReference>
<evidence type="ECO:0000313" key="7">
    <source>
        <dbReference type="Ensembl" id="ENSMZEP00005033705.1"/>
    </source>
</evidence>
<keyword evidence="6" id="KW-0812">Transmembrane</keyword>
<reference evidence="7 8" key="1">
    <citation type="journal article" date="2014" name="Nature">
        <title>The genomic substrate for adaptive radiation in African cichlid fish.</title>
        <authorList>
            <person name="Brawand D."/>
            <person name="Wagner C.E."/>
            <person name="Li Y.I."/>
            <person name="Malinsky M."/>
            <person name="Keller I."/>
            <person name="Fan S."/>
            <person name="Simakov O."/>
            <person name="Ng A.Y."/>
            <person name="Lim Z.W."/>
            <person name="Bezault E."/>
            <person name="Turner-Maier J."/>
            <person name="Johnson J."/>
            <person name="Alcazar R."/>
            <person name="Noh H.J."/>
            <person name="Russell P."/>
            <person name="Aken B."/>
            <person name="Alfoldi J."/>
            <person name="Amemiya C."/>
            <person name="Azzouzi N."/>
            <person name="Baroiller J.F."/>
            <person name="Barloy-Hubler F."/>
            <person name="Berlin A."/>
            <person name="Bloomquist R."/>
            <person name="Carleton K.L."/>
            <person name="Conte M.A."/>
            <person name="D'Cotta H."/>
            <person name="Eshel O."/>
            <person name="Gaffney L."/>
            <person name="Galibert F."/>
            <person name="Gante H.F."/>
            <person name="Gnerre S."/>
            <person name="Greuter L."/>
            <person name="Guyon R."/>
            <person name="Haddad N.S."/>
            <person name="Haerty W."/>
            <person name="Harris R.M."/>
            <person name="Hofmann H.A."/>
            <person name="Hourlier T."/>
            <person name="Hulata G."/>
            <person name="Jaffe D.B."/>
            <person name="Lara M."/>
            <person name="Lee A.P."/>
            <person name="MacCallum I."/>
            <person name="Mwaiko S."/>
            <person name="Nikaido M."/>
            <person name="Nishihara H."/>
            <person name="Ozouf-Costaz C."/>
            <person name="Penman D.J."/>
            <person name="Przybylski D."/>
            <person name="Rakotomanga M."/>
            <person name="Renn S.C.P."/>
            <person name="Ribeiro F.J."/>
            <person name="Ron M."/>
            <person name="Salzburger W."/>
            <person name="Sanchez-Pulido L."/>
            <person name="Santos M.E."/>
            <person name="Searle S."/>
            <person name="Sharpe T."/>
            <person name="Swofford R."/>
            <person name="Tan F.J."/>
            <person name="Williams L."/>
            <person name="Young S."/>
            <person name="Yin S."/>
            <person name="Okada N."/>
            <person name="Kocher T.D."/>
            <person name="Miska E.A."/>
            <person name="Lander E.S."/>
            <person name="Venkatesh B."/>
            <person name="Fernald R.D."/>
            <person name="Meyer A."/>
            <person name="Ponting C.P."/>
            <person name="Streelman J.T."/>
            <person name="Lindblad-Toh K."/>
            <person name="Seehausen O."/>
            <person name="Di Palma F."/>
        </authorList>
    </citation>
    <scope>NUCLEOTIDE SEQUENCE</scope>
</reference>
<keyword evidence="8" id="KW-1185">Reference proteome</keyword>
<name>A0A3P9DG72_9CICH</name>
<dbReference type="GO" id="GO:0005794">
    <property type="term" value="C:Golgi apparatus"/>
    <property type="evidence" value="ECO:0007669"/>
    <property type="project" value="UniProtKB-SubCell"/>
</dbReference>
<reference evidence="7" key="2">
    <citation type="submission" date="2025-08" db="UniProtKB">
        <authorList>
            <consortium name="Ensembl"/>
        </authorList>
    </citation>
    <scope>IDENTIFICATION</scope>
</reference>
<accession>A0A3P9DG72</accession>
<dbReference type="Ensembl" id="ENSMZET00005034878.1">
    <property type="protein sequence ID" value="ENSMZEP00005033705.1"/>
    <property type="gene ID" value="ENSMZEG00005025186.1"/>
</dbReference>
<keyword evidence="6" id="KW-1133">Transmembrane helix</keyword>
<dbReference type="PANTHER" id="PTHR15905:SF1">
    <property type="entry name" value="GOLGI-ASSOCIATED KINASE 1B"/>
    <property type="match status" value="1"/>
</dbReference>
<evidence type="ECO:0000256" key="6">
    <source>
        <dbReference type="SAM" id="Phobius"/>
    </source>
</evidence>
<dbReference type="GeneTree" id="ENSGT00420000029769"/>
<evidence type="ECO:0000256" key="4">
    <source>
        <dbReference type="ARBA" id="ARBA00023034"/>
    </source>
</evidence>